<dbReference type="GO" id="GO:0003677">
    <property type="term" value="F:DNA binding"/>
    <property type="evidence" value="ECO:0007669"/>
    <property type="project" value="UniProtKB-UniRule"/>
</dbReference>
<accession>A0A0A6VFC5</accession>
<dbReference type="GO" id="GO:0007059">
    <property type="term" value="P:chromosome segregation"/>
    <property type="evidence" value="ECO:0007669"/>
    <property type="project" value="UniProtKB-UniRule"/>
</dbReference>
<sequence>MFLKHLDVVGFKSFAERISVEFVPGVTAVVGPNGSGKSNVIDAVRWVLGEQSAKSLRGGKMEDVIFAGSESRKPLNFAEVTITLNNEDHTLPIDYQEVSVTRRVYRTGDSEFFINKQACRLKDIIDLFMDSGLGKEAFSIIGQGKVDEILNSKAEERRKIFEEAAGVLKYKTRKKKAEVKLTETQDNLNRVNDIIYELESQVEPLKIQASIAKDYLEQKEELKNYEVAVMVHEIEELHHNWEQLQEKIEVNRNYEGQFASNIKKDEANIEKLRDQMAALDESINDLQNVLLTATEELEKLEGRKEVLKERKKNAHQNKEQLEQNIKEASENVAHLKEQKERIEKELADNEAAAVILKEELKEKTERLSQFNIDIDEKIDSLKSDYIELLNEQATGKNEKHYLEQQLQQHVQRIQKLNEDNQKYVDDRKRIQHEKEQMAASLKQIGAEIEQQVVEFRDEQRHLESLKNQYQKQQSTLYQAYQIVQKAKSRKETLEEMEEDYTGFYQGVREVLKARNTKLEGIEGAVAELIQVSKSYEKAIEIALGGAMQHIVVQSELYGRKAIEFLKKNRYGRATFLPLNVIKPKTVPSNQLNLIRSHTAFIGVASDLVDVPETYRSIIGNLLGNVIVAQDLQGANEIAKALQYRYRLVTLEGDVVSPGGAMTGGATKQGNVSLLSRKGELEDLKEKLIVMEEKTVALEETVKSLKRKVAEEEEKLEQLRMYGEQLRLQEQNQQSELKRIELEEKNLNDRLMLYDMEKSESEAQIETIHKRIDEINALLASSMEQSKQLELEIQSLTSKKQDDTTSKAQLQDELSDLKAKLAVKHEQVSRTRDELERTSQSLEEWLARKHHFEDQFHFLVNEVSNNHTTEEELAIAAEKKLIDKQDTVSLISMRREERLQLQAKLEDLELNLRELQRQQKGVLEAIQDQEVKLNRLDVELENRLNRLREEYTLSFEAAKLEYTLSMPIEEARKKVKLIKLSIDELGTVNLGAIEEYERVAERYQFLKEQQTDLAEAKETLVQIIDEMDEEMVRRFDETFRAIRAEFNPTFAELFGGGQADLKLTEPKDLLNTGVEIVAQPPGKKLQNLGLLSGGERALTAIALLFAILRVRPVPFCILDEVEAALDEANVFRFSKYLKQFSQDTQFIVITHRKGTMEEADVLYGVTMQESGVSKLVSVRLEESDHLVGQARYDYE</sequence>
<dbReference type="GO" id="GO:0005524">
    <property type="term" value="F:ATP binding"/>
    <property type="evidence" value="ECO:0007669"/>
    <property type="project" value="UniProtKB-UniRule"/>
</dbReference>
<keyword evidence="5 7" id="KW-0175">Coiled coil</keyword>
<dbReference type="SMART" id="SM00968">
    <property type="entry name" value="SMC_hinge"/>
    <property type="match status" value="1"/>
</dbReference>
<dbReference type="PANTHER" id="PTHR43977">
    <property type="entry name" value="STRUCTURAL MAINTENANCE OF CHROMOSOMES PROTEIN 3"/>
    <property type="match status" value="1"/>
</dbReference>
<evidence type="ECO:0000256" key="5">
    <source>
        <dbReference type="ARBA" id="ARBA00023054"/>
    </source>
</evidence>
<dbReference type="OrthoDB" id="9808768at2"/>
<organism evidence="9 11">
    <name type="scientific">Heyndrickxia ginsengihumi</name>
    <dbReference type="NCBI Taxonomy" id="363870"/>
    <lineage>
        <taxon>Bacteria</taxon>
        <taxon>Bacillati</taxon>
        <taxon>Bacillota</taxon>
        <taxon>Bacilli</taxon>
        <taxon>Bacillales</taxon>
        <taxon>Bacillaceae</taxon>
        <taxon>Heyndrickxia</taxon>
    </lineage>
</organism>
<evidence type="ECO:0000256" key="7">
    <source>
        <dbReference type="HAMAP-Rule" id="MF_01894"/>
    </source>
</evidence>
<comment type="domain">
    <text evidence="7">Contains large globular domains required for ATP hydrolysis at each terminus and a third globular domain forming a flexible hinge near the middle of the molecule. These domains are separated by coiled-coil structures.</text>
</comment>
<dbReference type="InterPro" id="IPR027417">
    <property type="entry name" value="P-loop_NTPase"/>
</dbReference>
<name>A0A0A6VFC5_9BACI</name>
<evidence type="ECO:0000313" key="11">
    <source>
        <dbReference type="Proteomes" id="UP000030588"/>
    </source>
</evidence>
<keyword evidence="6 7" id="KW-0238">DNA-binding</keyword>
<dbReference type="AlphaFoldDB" id="A0A0A6VFC5"/>
<reference evidence="9 11" key="1">
    <citation type="submission" date="2014-10" db="EMBL/GenBank/DDBJ databases">
        <title>Draft genome of phytase producing Bacillus ginsengihumi strain M2.11.</title>
        <authorList>
            <person name="Toymentseva A."/>
            <person name="Boulygina E.A."/>
            <person name="Kazakov S.V."/>
            <person name="Kayumov I."/>
            <person name="Suleimanova A.D."/>
            <person name="Mardanova A.M."/>
            <person name="Maria S.N."/>
            <person name="Sergey M.Y."/>
            <person name="Sharipova M.R."/>
        </authorList>
    </citation>
    <scope>NUCLEOTIDE SEQUENCE [LARGE SCALE GENOMIC DNA]</scope>
    <source>
        <strain evidence="9 11">M2.11</strain>
    </source>
</reference>
<dbReference type="GO" id="GO:0016887">
    <property type="term" value="F:ATP hydrolysis activity"/>
    <property type="evidence" value="ECO:0007669"/>
    <property type="project" value="InterPro"/>
</dbReference>
<feature type="coiled-coil region" evidence="7">
    <location>
        <begin position="167"/>
        <end position="201"/>
    </location>
</feature>
<evidence type="ECO:0000256" key="3">
    <source>
        <dbReference type="ARBA" id="ARBA00022741"/>
    </source>
</evidence>
<dbReference type="Proteomes" id="UP000476934">
    <property type="component" value="Unassembled WGS sequence"/>
</dbReference>
<evidence type="ECO:0000256" key="4">
    <source>
        <dbReference type="ARBA" id="ARBA00022840"/>
    </source>
</evidence>
<reference evidence="10 12" key="2">
    <citation type="submission" date="2020-02" db="EMBL/GenBank/DDBJ databases">
        <authorList>
            <person name="Feng H."/>
        </authorList>
    </citation>
    <scope>NUCLEOTIDE SEQUENCE [LARGE SCALE GENOMIC DNA]</scope>
    <source>
        <strain evidence="10 12">Gsoil 114</strain>
    </source>
</reference>
<comment type="subunit">
    <text evidence="7">Homodimer.</text>
</comment>
<keyword evidence="12" id="KW-1185">Reference proteome</keyword>
<dbReference type="EMBL" id="JRUN01000009">
    <property type="protein sequence ID" value="KHD86168.1"/>
    <property type="molecule type" value="Genomic_DNA"/>
</dbReference>
<gene>
    <name evidence="7 10" type="primary">smc</name>
    <name evidence="10" type="ORF">G4D61_06325</name>
    <name evidence="9" type="ORF">NG54_04590</name>
</gene>
<feature type="coiled-coil region" evidence="7">
    <location>
        <begin position="1005"/>
        <end position="1032"/>
    </location>
</feature>
<protein>
    <recommendedName>
        <fullName evidence="7">Chromosome partition protein Smc</fullName>
    </recommendedName>
</protein>
<comment type="similarity">
    <text evidence="7">Belongs to the SMC family.</text>
</comment>
<dbReference type="PIRSF" id="PIRSF005719">
    <property type="entry name" value="SMC"/>
    <property type="match status" value="1"/>
</dbReference>
<feature type="coiled-coil region" evidence="7">
    <location>
        <begin position="262"/>
        <end position="373"/>
    </location>
</feature>
<dbReference type="FunFam" id="3.40.50.300:FF:000901">
    <property type="entry name" value="Chromosome partition protein Smc"/>
    <property type="match status" value="1"/>
</dbReference>
<dbReference type="HAMAP" id="MF_01894">
    <property type="entry name" value="Smc_prok"/>
    <property type="match status" value="1"/>
</dbReference>
<evidence type="ECO:0000256" key="2">
    <source>
        <dbReference type="ARBA" id="ARBA00022490"/>
    </source>
</evidence>
<dbReference type="GO" id="GO:0005737">
    <property type="term" value="C:cytoplasm"/>
    <property type="evidence" value="ECO:0007669"/>
    <property type="project" value="UniProtKB-SubCell"/>
</dbReference>
<dbReference type="GO" id="GO:0007062">
    <property type="term" value="P:sister chromatid cohesion"/>
    <property type="evidence" value="ECO:0007669"/>
    <property type="project" value="InterPro"/>
</dbReference>
<feature type="domain" description="SMC hinge" evidence="8">
    <location>
        <begin position="519"/>
        <end position="638"/>
    </location>
</feature>
<dbReference type="Pfam" id="PF06470">
    <property type="entry name" value="SMC_hinge"/>
    <property type="match status" value="1"/>
</dbReference>
<evidence type="ECO:0000256" key="6">
    <source>
        <dbReference type="ARBA" id="ARBA00023125"/>
    </source>
</evidence>
<dbReference type="Gene3D" id="3.40.50.300">
    <property type="entry name" value="P-loop containing nucleotide triphosphate hydrolases"/>
    <property type="match status" value="2"/>
</dbReference>
<dbReference type="STRING" id="363870.NG54_04590"/>
<dbReference type="InterPro" id="IPR003395">
    <property type="entry name" value="RecF/RecN/SMC_N"/>
</dbReference>
<feature type="coiled-coil region" evidence="7">
    <location>
        <begin position="680"/>
        <end position="847"/>
    </location>
</feature>
<feature type="coiled-coil region" evidence="7">
    <location>
        <begin position="890"/>
        <end position="949"/>
    </location>
</feature>
<dbReference type="Proteomes" id="UP000030588">
    <property type="component" value="Unassembled WGS sequence"/>
</dbReference>
<dbReference type="InterPro" id="IPR010935">
    <property type="entry name" value="SMC_hinge"/>
</dbReference>
<dbReference type="InterPro" id="IPR024704">
    <property type="entry name" value="SMC"/>
</dbReference>
<dbReference type="GO" id="GO:0030261">
    <property type="term" value="P:chromosome condensation"/>
    <property type="evidence" value="ECO:0007669"/>
    <property type="project" value="InterPro"/>
</dbReference>
<feature type="coiled-coil region" evidence="7">
    <location>
        <begin position="399"/>
        <end position="475"/>
    </location>
</feature>
<evidence type="ECO:0000313" key="9">
    <source>
        <dbReference type="EMBL" id="KHD86168.1"/>
    </source>
</evidence>
<dbReference type="GO" id="GO:0005694">
    <property type="term" value="C:chromosome"/>
    <property type="evidence" value="ECO:0007669"/>
    <property type="project" value="InterPro"/>
</dbReference>
<dbReference type="CDD" id="cd03278">
    <property type="entry name" value="ABC_SMC_barmotin"/>
    <property type="match status" value="2"/>
</dbReference>
<comment type="subcellular location">
    <subcellularLocation>
        <location evidence="1 7">Cytoplasm</location>
    </subcellularLocation>
</comment>
<evidence type="ECO:0000259" key="8">
    <source>
        <dbReference type="SMART" id="SM00968"/>
    </source>
</evidence>
<dbReference type="Gene3D" id="1.20.1060.20">
    <property type="match status" value="1"/>
</dbReference>
<dbReference type="Pfam" id="PF02463">
    <property type="entry name" value="SMC_N"/>
    <property type="match status" value="1"/>
</dbReference>
<reference evidence="10 12" key="3">
    <citation type="submission" date="2020-03" db="EMBL/GenBank/DDBJ databases">
        <title>Bacillus aquiflavi sp. nov., isolated from yellow water of strong flavor Chinese baijiu in Yibin region of China.</title>
        <authorList>
            <person name="Xie J."/>
        </authorList>
    </citation>
    <scope>NUCLEOTIDE SEQUENCE [LARGE SCALE GENOMIC DNA]</scope>
    <source>
        <strain evidence="10 12">Gsoil 114</strain>
    </source>
</reference>
<dbReference type="Gene3D" id="3.30.70.1620">
    <property type="match status" value="1"/>
</dbReference>
<keyword evidence="4 7" id="KW-0067">ATP-binding</keyword>
<evidence type="ECO:0000256" key="1">
    <source>
        <dbReference type="ARBA" id="ARBA00004496"/>
    </source>
</evidence>
<feature type="binding site" evidence="7">
    <location>
        <begin position="32"/>
        <end position="39"/>
    </location>
    <ligand>
        <name>ATP</name>
        <dbReference type="ChEBI" id="CHEBI:30616"/>
    </ligand>
</feature>
<proteinExistence type="inferred from homology"/>
<dbReference type="RefSeq" id="WP_035353617.1">
    <property type="nucleotide sequence ID" value="NZ_JAAIWK010000007.1"/>
</dbReference>
<dbReference type="InterPro" id="IPR036277">
    <property type="entry name" value="SMC_hinge_sf"/>
</dbReference>
<dbReference type="NCBIfam" id="TIGR02168">
    <property type="entry name" value="SMC_prok_B"/>
    <property type="match status" value="1"/>
</dbReference>
<dbReference type="FunFam" id="3.40.50.300:FF:000984">
    <property type="entry name" value="Chromosome partition protein Smc"/>
    <property type="match status" value="1"/>
</dbReference>
<dbReference type="GO" id="GO:0006260">
    <property type="term" value="P:DNA replication"/>
    <property type="evidence" value="ECO:0007669"/>
    <property type="project" value="UniProtKB-UniRule"/>
</dbReference>
<comment type="function">
    <text evidence="7">Required for chromosome condensation and partitioning.</text>
</comment>
<keyword evidence="3 7" id="KW-0547">Nucleotide-binding</keyword>
<evidence type="ECO:0000313" key="10">
    <source>
        <dbReference type="EMBL" id="NEY19584.1"/>
    </source>
</evidence>
<comment type="caution">
    <text evidence="9">The sequence shown here is derived from an EMBL/GenBank/DDBJ whole genome shotgun (WGS) entry which is preliminary data.</text>
</comment>
<keyword evidence="2 7" id="KW-0963">Cytoplasm</keyword>
<dbReference type="SUPFAM" id="SSF75553">
    <property type="entry name" value="Smc hinge domain"/>
    <property type="match status" value="1"/>
</dbReference>
<dbReference type="SUPFAM" id="SSF52540">
    <property type="entry name" value="P-loop containing nucleoside triphosphate hydrolases"/>
    <property type="match status" value="1"/>
</dbReference>
<dbReference type="InterPro" id="IPR011890">
    <property type="entry name" value="SMC_prok"/>
</dbReference>
<evidence type="ECO:0000313" key="12">
    <source>
        <dbReference type="Proteomes" id="UP000476934"/>
    </source>
</evidence>
<dbReference type="EMBL" id="JAAIWK010000007">
    <property type="protein sequence ID" value="NEY19584.1"/>
    <property type="molecule type" value="Genomic_DNA"/>
</dbReference>